<protein>
    <submittedName>
        <fullName evidence="1">Uncharacterized protein</fullName>
    </submittedName>
</protein>
<dbReference type="PATRIC" id="fig|46224.3.peg.269"/>
<proteinExistence type="predicted"/>
<dbReference type="AlphaFoldDB" id="A0A150KLH2"/>
<accession>A0A150KLH2</accession>
<dbReference type="STRING" id="46224.B4102_3590"/>
<name>A0A150KLH2_9BACI</name>
<evidence type="ECO:0000313" key="1">
    <source>
        <dbReference type="EMBL" id="KYC94369.1"/>
    </source>
</evidence>
<comment type="caution">
    <text evidence="1">The sequence shown here is derived from an EMBL/GenBank/DDBJ whole genome shotgun (WGS) entry which is preliminary data.</text>
</comment>
<dbReference type="EMBL" id="LQYN01000101">
    <property type="protein sequence ID" value="KYC94369.1"/>
    <property type="molecule type" value="Genomic_DNA"/>
</dbReference>
<dbReference type="RefSeq" id="WP_235598366.1">
    <property type="nucleotide sequence ID" value="NZ_LQYN01000101.1"/>
</dbReference>
<keyword evidence="2" id="KW-1185">Reference proteome</keyword>
<evidence type="ECO:0000313" key="2">
    <source>
        <dbReference type="Proteomes" id="UP000075666"/>
    </source>
</evidence>
<reference evidence="1 2" key="1">
    <citation type="submission" date="2016-01" db="EMBL/GenBank/DDBJ databases">
        <title>Genome Sequences of Twelve Sporeforming Bacillus Species Isolated from Foods.</title>
        <authorList>
            <person name="Berendsen E.M."/>
            <person name="Wells-Bennik M.H."/>
            <person name="Krawcyk A.O."/>
            <person name="De Jong A."/>
            <person name="Holsappel S."/>
            <person name="Eijlander R.T."/>
            <person name="Kuipers O.P."/>
        </authorList>
    </citation>
    <scope>NUCLEOTIDE SEQUENCE [LARGE SCALE GENOMIC DNA]</scope>
    <source>
        <strain evidence="1 2">B4102</strain>
    </source>
</reference>
<organism evidence="1 2">
    <name type="scientific">Heyndrickxia sporothermodurans</name>
    <dbReference type="NCBI Taxonomy" id="46224"/>
    <lineage>
        <taxon>Bacteria</taxon>
        <taxon>Bacillati</taxon>
        <taxon>Bacillota</taxon>
        <taxon>Bacilli</taxon>
        <taxon>Bacillales</taxon>
        <taxon>Bacillaceae</taxon>
        <taxon>Heyndrickxia</taxon>
    </lineage>
</organism>
<gene>
    <name evidence="1" type="ORF">B4102_3590</name>
</gene>
<dbReference type="Proteomes" id="UP000075666">
    <property type="component" value="Unassembled WGS sequence"/>
</dbReference>
<sequence>MPTVESVNEWIQANVLDSKVWNDAVKKEIAVIQASRNLQRWYPEVELTDEIVSYQAIWELQGLDPVLKYQKQGLKHISEDGDRIEFNTRDKVSPDVRDILGTPLYELEADEPTVILEGGMLI</sequence>